<dbReference type="Pfam" id="PF13442">
    <property type="entry name" value="Cytochrome_CBB3"/>
    <property type="match status" value="1"/>
</dbReference>
<dbReference type="PROSITE" id="PS51007">
    <property type="entry name" value="CYTC"/>
    <property type="match status" value="1"/>
</dbReference>
<sequence length="166" mass="18366">MLWRSLTLATAVVVCAGTVALADSTAVSEDAGKWFDADDVPTYKFAEDGTADWFTWRGYKKYTANCFQCHGPDGLGSSFAPNLADSLKRIDYYKFTEIVSSGQQNVWHPENSIMPAWGTDKNVMCFLDSIYVYLRGRSDGAIDRGEPKRPAINTAARDEENACLAE</sequence>
<dbReference type="GO" id="GO:0009055">
    <property type="term" value="F:electron transfer activity"/>
    <property type="evidence" value="ECO:0007669"/>
    <property type="project" value="InterPro"/>
</dbReference>
<dbReference type="EMBL" id="JADZLT010000040">
    <property type="protein sequence ID" value="MBH0236984.1"/>
    <property type="molecule type" value="Genomic_DNA"/>
</dbReference>
<gene>
    <name evidence="7" type="ORF">I5731_04035</name>
</gene>
<feature type="domain" description="Cytochrome c" evidence="6">
    <location>
        <begin position="53"/>
        <end position="166"/>
    </location>
</feature>
<organism evidence="7 8">
    <name type="scientific">Methylobrevis albus</name>
    <dbReference type="NCBI Taxonomy" id="2793297"/>
    <lineage>
        <taxon>Bacteria</taxon>
        <taxon>Pseudomonadati</taxon>
        <taxon>Pseudomonadota</taxon>
        <taxon>Alphaproteobacteria</taxon>
        <taxon>Hyphomicrobiales</taxon>
        <taxon>Pleomorphomonadaceae</taxon>
        <taxon>Methylobrevis</taxon>
    </lineage>
</organism>
<dbReference type="InterPro" id="IPR022411">
    <property type="entry name" value="C-typ_cyt_methanol_metab-rel"/>
</dbReference>
<name>A0A931I0A5_9HYPH</name>
<keyword evidence="5" id="KW-0732">Signal</keyword>
<evidence type="ECO:0000256" key="5">
    <source>
        <dbReference type="SAM" id="SignalP"/>
    </source>
</evidence>
<dbReference type="SUPFAM" id="SSF46626">
    <property type="entry name" value="Cytochrome c"/>
    <property type="match status" value="1"/>
</dbReference>
<dbReference type="Gene3D" id="1.10.760.10">
    <property type="entry name" value="Cytochrome c-like domain"/>
    <property type="match status" value="1"/>
</dbReference>
<dbReference type="GO" id="GO:0020037">
    <property type="term" value="F:heme binding"/>
    <property type="evidence" value="ECO:0007669"/>
    <property type="project" value="InterPro"/>
</dbReference>
<dbReference type="AlphaFoldDB" id="A0A931I0A5"/>
<proteinExistence type="predicted"/>
<dbReference type="NCBIfam" id="TIGR03874">
    <property type="entry name" value="4cys_cytochr"/>
    <property type="match status" value="1"/>
</dbReference>
<reference evidence="7" key="1">
    <citation type="submission" date="2020-12" db="EMBL/GenBank/DDBJ databases">
        <title>Methylobrevis albus sp. nov., isolated from fresh water lack sediment.</title>
        <authorList>
            <person name="Zou Q."/>
        </authorList>
    </citation>
    <scope>NUCLEOTIDE SEQUENCE</scope>
    <source>
        <strain evidence="7">L22</strain>
    </source>
</reference>
<feature type="chain" id="PRO_5038107985" evidence="5">
    <location>
        <begin position="23"/>
        <end position="166"/>
    </location>
</feature>
<evidence type="ECO:0000259" key="6">
    <source>
        <dbReference type="PROSITE" id="PS51007"/>
    </source>
</evidence>
<dbReference type="GO" id="GO:0046872">
    <property type="term" value="F:metal ion binding"/>
    <property type="evidence" value="ECO:0007669"/>
    <property type="project" value="UniProtKB-KW"/>
</dbReference>
<keyword evidence="3 4" id="KW-0408">Iron</keyword>
<keyword evidence="1 4" id="KW-0349">Heme</keyword>
<evidence type="ECO:0000256" key="4">
    <source>
        <dbReference type="PROSITE-ProRule" id="PRU00433"/>
    </source>
</evidence>
<evidence type="ECO:0000256" key="3">
    <source>
        <dbReference type="ARBA" id="ARBA00023004"/>
    </source>
</evidence>
<keyword evidence="2 4" id="KW-0479">Metal-binding</keyword>
<accession>A0A931I0A5</accession>
<dbReference type="Proteomes" id="UP000631694">
    <property type="component" value="Unassembled WGS sequence"/>
</dbReference>
<feature type="signal peptide" evidence="5">
    <location>
        <begin position="1"/>
        <end position="22"/>
    </location>
</feature>
<evidence type="ECO:0000256" key="1">
    <source>
        <dbReference type="ARBA" id="ARBA00022617"/>
    </source>
</evidence>
<comment type="caution">
    <text evidence="7">The sequence shown here is derived from an EMBL/GenBank/DDBJ whole genome shotgun (WGS) entry which is preliminary data.</text>
</comment>
<dbReference type="InterPro" id="IPR009056">
    <property type="entry name" value="Cyt_c-like_dom"/>
</dbReference>
<evidence type="ECO:0000256" key="2">
    <source>
        <dbReference type="ARBA" id="ARBA00022723"/>
    </source>
</evidence>
<evidence type="ECO:0000313" key="8">
    <source>
        <dbReference type="Proteomes" id="UP000631694"/>
    </source>
</evidence>
<dbReference type="InterPro" id="IPR036909">
    <property type="entry name" value="Cyt_c-like_dom_sf"/>
</dbReference>
<protein>
    <submittedName>
        <fullName evidence="7">C-type cytochrome, methanol metabolism-related</fullName>
    </submittedName>
</protein>
<keyword evidence="8" id="KW-1185">Reference proteome</keyword>
<evidence type="ECO:0000313" key="7">
    <source>
        <dbReference type="EMBL" id="MBH0236984.1"/>
    </source>
</evidence>